<feature type="transmembrane region" description="Helical" evidence="1">
    <location>
        <begin position="47"/>
        <end position="65"/>
    </location>
</feature>
<evidence type="ECO:0000313" key="2">
    <source>
        <dbReference type="EMBL" id="AUX78318.1"/>
    </source>
</evidence>
<protein>
    <submittedName>
        <fullName evidence="2">Uncharacterized protein</fullName>
    </submittedName>
</protein>
<keyword evidence="1" id="KW-1133">Transmembrane helix</keyword>
<dbReference type="AlphaFoldDB" id="A0A2L0H9Z5"/>
<dbReference type="Proteomes" id="UP000239340">
    <property type="component" value="Plasmid pSfreNXT3a"/>
</dbReference>
<accession>A0A2L0H9Z5</accession>
<dbReference type="EMBL" id="CP024308">
    <property type="protein sequence ID" value="AUX78318.1"/>
    <property type="molecule type" value="Genomic_DNA"/>
</dbReference>
<feature type="transmembrane region" description="Helical" evidence="1">
    <location>
        <begin position="71"/>
        <end position="88"/>
    </location>
</feature>
<organism evidence="2 3">
    <name type="scientific">Rhizobium fredii</name>
    <name type="common">Sinorhizobium fredii</name>
    <dbReference type="NCBI Taxonomy" id="380"/>
    <lineage>
        <taxon>Bacteria</taxon>
        <taxon>Pseudomonadati</taxon>
        <taxon>Pseudomonadota</taxon>
        <taxon>Alphaproteobacteria</taxon>
        <taxon>Hyphomicrobiales</taxon>
        <taxon>Rhizobiaceae</taxon>
        <taxon>Sinorhizobium/Ensifer group</taxon>
        <taxon>Sinorhizobium</taxon>
    </lineage>
</organism>
<sequence length="175" mass="20021">MAVSLNTGGGKEVADLDPFERRLQILLKEWDHLQFHIGRLDTIAFNVRQWCVTVFTAFLGIAATLRRPEVILLGLVPVALFWLTDGLWKAVQKKFINRAWDVEQFIASEEFDRAVAEKSLVAFETPLMSVQFDKKRFISRVKDVLCAGLIPSVLLTYTTIIICCLISYFFLQFAF</sequence>
<name>A0A2L0H9Z5_RHIFR</name>
<keyword evidence="2" id="KW-0614">Plasmid</keyword>
<keyword evidence="1" id="KW-0472">Membrane</keyword>
<evidence type="ECO:0000256" key="1">
    <source>
        <dbReference type="SAM" id="Phobius"/>
    </source>
</evidence>
<feature type="transmembrane region" description="Helical" evidence="1">
    <location>
        <begin position="144"/>
        <end position="171"/>
    </location>
</feature>
<geneLocation type="plasmid" evidence="3">
    <name>psfrenxt3a</name>
</geneLocation>
<keyword evidence="1" id="KW-0812">Transmembrane</keyword>
<evidence type="ECO:0000313" key="3">
    <source>
        <dbReference type="Proteomes" id="UP000239340"/>
    </source>
</evidence>
<reference evidence="2 3" key="1">
    <citation type="submission" date="2017-10" db="EMBL/GenBank/DDBJ databases">
        <title>Analysis of the genome sequences of Rhizobium populations associated to common bean (phaseolus vulgaris).</title>
        <authorList>
            <person name="Bustos P."/>
            <person name="Santamaria R.I."/>
            <person name="Miranda-Sanchez F."/>
            <person name="Perez-Carrascal O."/>
            <person name="Juarez S."/>
            <person name="Lozano L."/>
            <person name="Martinez-Flores I."/>
            <person name="Vinuesa P."/>
            <person name="Martinez-Romero E."/>
            <person name="Cevallos M.A."/>
            <person name="Romero D."/>
            <person name="Davila G."/>
            <person name="Gonzalez V."/>
        </authorList>
    </citation>
    <scope>NUCLEOTIDE SEQUENCE [LARGE SCALE GENOMIC DNA]</scope>
    <source>
        <strain evidence="2 3">NXT3</strain>
        <plasmid evidence="3">Plasmid psfrenxt3a</plasmid>
    </source>
</reference>
<gene>
    <name evidence="2" type="ORF">NXT3_PA00022</name>
</gene>
<proteinExistence type="predicted"/>